<sequence>MLKFGSKNDVNSVIKVSVRLLDDSEMVECDIQPHCKGKYLLDHVCNQLNLIEVDYFGLRFTDSHKIRHWLDPSKNIMKQLKALVLHCRPQKFRRRPPPVQFSGQILSPRPVQIERRYHTIPDLSAAET</sequence>
<dbReference type="AlphaFoldDB" id="A0A8D8UUV5"/>
<feature type="domain" description="FERM" evidence="1">
    <location>
        <begin position="14"/>
        <end position="128"/>
    </location>
</feature>
<reference evidence="2" key="1">
    <citation type="submission" date="2021-05" db="EMBL/GenBank/DDBJ databases">
        <authorList>
            <person name="Alioto T."/>
            <person name="Alioto T."/>
            <person name="Gomez Garrido J."/>
        </authorList>
    </citation>
    <scope>NUCLEOTIDE SEQUENCE</scope>
</reference>
<accession>A0A8D8UUV5</accession>
<dbReference type="PANTHER" id="PTHR23280:SF32">
    <property type="entry name" value="FI22325P1"/>
    <property type="match status" value="1"/>
</dbReference>
<organism evidence="2">
    <name type="scientific">Cacopsylla melanoneura</name>
    <dbReference type="NCBI Taxonomy" id="428564"/>
    <lineage>
        <taxon>Eukaryota</taxon>
        <taxon>Metazoa</taxon>
        <taxon>Ecdysozoa</taxon>
        <taxon>Arthropoda</taxon>
        <taxon>Hexapoda</taxon>
        <taxon>Insecta</taxon>
        <taxon>Pterygota</taxon>
        <taxon>Neoptera</taxon>
        <taxon>Paraneoptera</taxon>
        <taxon>Hemiptera</taxon>
        <taxon>Sternorrhyncha</taxon>
        <taxon>Psylloidea</taxon>
        <taxon>Psyllidae</taxon>
        <taxon>Psyllinae</taxon>
        <taxon>Cacopsylla</taxon>
    </lineage>
</organism>
<dbReference type="InterPro" id="IPR018979">
    <property type="entry name" value="FERM_N"/>
</dbReference>
<dbReference type="InterPro" id="IPR000299">
    <property type="entry name" value="FERM_domain"/>
</dbReference>
<dbReference type="InterPro" id="IPR029071">
    <property type="entry name" value="Ubiquitin-like_domsf"/>
</dbReference>
<dbReference type="FunFam" id="3.10.20.90:FF:000002">
    <property type="entry name" value="Erythrocyte protein band 4.1-like 3"/>
    <property type="match status" value="1"/>
</dbReference>
<dbReference type="GO" id="GO:0005856">
    <property type="term" value="C:cytoskeleton"/>
    <property type="evidence" value="ECO:0007669"/>
    <property type="project" value="TreeGrafter"/>
</dbReference>
<evidence type="ECO:0000313" key="2">
    <source>
        <dbReference type="EMBL" id="CAG6712553.1"/>
    </source>
</evidence>
<name>A0A8D8UUV5_9HEMI</name>
<dbReference type="PANTHER" id="PTHR23280">
    <property type="entry name" value="4.1 G PROTEIN"/>
    <property type="match status" value="1"/>
</dbReference>
<dbReference type="SUPFAM" id="SSF54236">
    <property type="entry name" value="Ubiquitin-like"/>
    <property type="match status" value="1"/>
</dbReference>
<dbReference type="EMBL" id="HBUF01349460">
    <property type="protein sequence ID" value="CAG6712553.1"/>
    <property type="molecule type" value="Transcribed_RNA"/>
</dbReference>
<evidence type="ECO:0000259" key="1">
    <source>
        <dbReference type="PROSITE" id="PS50057"/>
    </source>
</evidence>
<proteinExistence type="predicted"/>
<protein>
    <submittedName>
        <fullName evidence="2">FERM domain-containing protein 3</fullName>
    </submittedName>
</protein>
<dbReference type="PROSITE" id="PS50057">
    <property type="entry name" value="FERM_3"/>
    <property type="match status" value="1"/>
</dbReference>
<dbReference type="GO" id="GO:0031032">
    <property type="term" value="P:actomyosin structure organization"/>
    <property type="evidence" value="ECO:0007669"/>
    <property type="project" value="TreeGrafter"/>
</dbReference>
<dbReference type="Gene3D" id="3.10.20.90">
    <property type="entry name" value="Phosphatidylinositol 3-kinase Catalytic Subunit, Chain A, domain 1"/>
    <property type="match status" value="1"/>
</dbReference>
<dbReference type="Pfam" id="PF09379">
    <property type="entry name" value="FERM_N"/>
    <property type="match status" value="1"/>
</dbReference>